<gene>
    <name evidence="3" type="ORF">SOCE836_034320</name>
</gene>
<evidence type="ECO:0000313" key="3">
    <source>
        <dbReference type="EMBL" id="AUX31303.1"/>
    </source>
</evidence>
<dbReference type="Proteomes" id="UP000295497">
    <property type="component" value="Chromosome"/>
</dbReference>
<name>A0A4P2QP79_SORCE</name>
<evidence type="ECO:0000256" key="1">
    <source>
        <dbReference type="SAM" id="MobiDB-lite"/>
    </source>
</evidence>
<evidence type="ECO:0000259" key="2">
    <source>
        <dbReference type="Pfam" id="PF22302"/>
    </source>
</evidence>
<accession>A0A4P2QP79</accession>
<dbReference type="InterPro" id="IPR054241">
    <property type="entry name" value="DUF6968"/>
</dbReference>
<dbReference type="AlphaFoldDB" id="A0A4P2QP79"/>
<protein>
    <recommendedName>
        <fullName evidence="2">DUF6968 domain-containing protein</fullName>
    </recommendedName>
</protein>
<feature type="domain" description="DUF6968" evidence="2">
    <location>
        <begin position="28"/>
        <end position="99"/>
    </location>
</feature>
<organism evidence="3 4">
    <name type="scientific">Sorangium cellulosum</name>
    <name type="common">Polyangium cellulosum</name>
    <dbReference type="NCBI Taxonomy" id="56"/>
    <lineage>
        <taxon>Bacteria</taxon>
        <taxon>Pseudomonadati</taxon>
        <taxon>Myxococcota</taxon>
        <taxon>Polyangia</taxon>
        <taxon>Polyangiales</taxon>
        <taxon>Polyangiaceae</taxon>
        <taxon>Sorangium</taxon>
    </lineage>
</organism>
<feature type="compositionally biased region" description="Basic and acidic residues" evidence="1">
    <location>
        <begin position="102"/>
        <end position="132"/>
    </location>
</feature>
<evidence type="ECO:0000313" key="4">
    <source>
        <dbReference type="Proteomes" id="UP000295497"/>
    </source>
</evidence>
<proteinExistence type="predicted"/>
<reference evidence="3 4" key="1">
    <citation type="submission" date="2015-09" db="EMBL/GenBank/DDBJ databases">
        <title>Sorangium comparison.</title>
        <authorList>
            <person name="Zaburannyi N."/>
            <person name="Bunk B."/>
            <person name="Overmann J."/>
            <person name="Mueller R."/>
        </authorList>
    </citation>
    <scope>NUCLEOTIDE SEQUENCE [LARGE SCALE GENOMIC DNA]</scope>
    <source>
        <strain evidence="3 4">So ce836</strain>
    </source>
</reference>
<feature type="region of interest" description="Disordered" evidence="1">
    <location>
        <begin position="88"/>
        <end position="139"/>
    </location>
</feature>
<dbReference type="Pfam" id="PF22302">
    <property type="entry name" value="DUF6968"/>
    <property type="match status" value="1"/>
</dbReference>
<dbReference type="EMBL" id="CP012672">
    <property type="protein sequence ID" value="AUX31303.1"/>
    <property type="molecule type" value="Genomic_DNA"/>
</dbReference>
<sequence length="139" mass="14699">MEIYSSLPLASLAPLRSSSNELIFTGLMVAIGQPREVQPGEWACPFTIDGIPEPRSDRGLGIDGVSALLNALHAIRFALEASGVRVSWEGGEPGGRGVPEADALRHRGRILPEDGAAHRRGDPEARGREECARGPVAPG</sequence>